<evidence type="ECO:0000313" key="3">
    <source>
        <dbReference type="Proteomes" id="UP000001683"/>
    </source>
</evidence>
<proteinExistence type="predicted"/>
<dbReference type="InParanoid" id="B2A2Q4"/>
<keyword evidence="3" id="KW-1185">Reference proteome</keyword>
<sequence>MKVVKKFKPIALAISGAFIGIANLVPGISGGTVAIVFGIYDDLIGSFKGIASQDGQRKQHLAFLIPFLTGLLTALFLFARTIEKIMVAYPVPLKLFFIGLILGAVPFIYQKMELSKFRISYLLTAILFFSLPVLLLLYQPGDRPLITDPELIDYGINGNRHVSHIHSSLEQLTRYGTPGTWYW</sequence>
<dbReference type="eggNOG" id="COG2035">
    <property type="taxonomic scope" value="Bacteria"/>
</dbReference>
<feature type="transmembrane region" description="Helical" evidence="1">
    <location>
        <begin position="60"/>
        <end position="79"/>
    </location>
</feature>
<dbReference type="Proteomes" id="UP000001683">
    <property type="component" value="Chromosome"/>
</dbReference>
<gene>
    <name evidence="2" type="ordered locus">Nther_2720</name>
</gene>
<dbReference type="EMBL" id="CP001034">
    <property type="protein sequence ID" value="ACB86272.1"/>
    <property type="molecule type" value="Genomic_DNA"/>
</dbReference>
<keyword evidence="1" id="KW-1133">Transmembrane helix</keyword>
<name>B2A2Q4_NATTJ</name>
<feature type="transmembrane region" description="Helical" evidence="1">
    <location>
        <begin position="91"/>
        <end position="109"/>
    </location>
</feature>
<dbReference type="OrthoDB" id="9793746at2"/>
<dbReference type="RefSeq" id="WP_012449108.1">
    <property type="nucleotide sequence ID" value="NC_010718.1"/>
</dbReference>
<reference evidence="2 3" key="1">
    <citation type="submission" date="2008-04" db="EMBL/GenBank/DDBJ databases">
        <title>Complete sequence of chromosome of Natranaerobius thermophilus JW/NM-WN-LF.</title>
        <authorList>
            <consortium name="US DOE Joint Genome Institute"/>
            <person name="Copeland A."/>
            <person name="Lucas S."/>
            <person name="Lapidus A."/>
            <person name="Glavina del Rio T."/>
            <person name="Dalin E."/>
            <person name="Tice H."/>
            <person name="Bruce D."/>
            <person name="Goodwin L."/>
            <person name="Pitluck S."/>
            <person name="Chertkov O."/>
            <person name="Brettin T."/>
            <person name="Detter J.C."/>
            <person name="Han C."/>
            <person name="Kuske C.R."/>
            <person name="Schmutz J."/>
            <person name="Larimer F."/>
            <person name="Land M."/>
            <person name="Hauser L."/>
            <person name="Kyrpides N."/>
            <person name="Lykidis A."/>
            <person name="Mesbah N.M."/>
            <person name="Wiegel J."/>
        </authorList>
    </citation>
    <scope>NUCLEOTIDE SEQUENCE [LARGE SCALE GENOMIC DNA]</scope>
    <source>
        <strain evidence="3">ATCC BAA-1301 / DSM 18059 / JW/NM-WN-LF</strain>
    </source>
</reference>
<keyword evidence="1" id="KW-0472">Membrane</keyword>
<evidence type="ECO:0000256" key="1">
    <source>
        <dbReference type="SAM" id="Phobius"/>
    </source>
</evidence>
<dbReference type="AlphaFoldDB" id="B2A2Q4"/>
<keyword evidence="1" id="KW-0812">Transmembrane</keyword>
<organism evidence="2 3">
    <name type="scientific">Natranaerobius thermophilus (strain ATCC BAA-1301 / DSM 18059 / JW/NM-WN-LF)</name>
    <dbReference type="NCBI Taxonomy" id="457570"/>
    <lineage>
        <taxon>Bacteria</taxon>
        <taxon>Bacillati</taxon>
        <taxon>Bacillota</taxon>
        <taxon>Clostridia</taxon>
        <taxon>Natranaerobiales</taxon>
        <taxon>Natranaerobiaceae</taxon>
        <taxon>Natranaerobius</taxon>
    </lineage>
</organism>
<feature type="transmembrane region" description="Helical" evidence="1">
    <location>
        <begin position="12"/>
        <end position="40"/>
    </location>
</feature>
<dbReference type="PANTHER" id="PTHR37308:SF1">
    <property type="entry name" value="POLYPRENYL-PHOSPHATE TRANSPORTER"/>
    <property type="match status" value="1"/>
</dbReference>
<dbReference type="PANTHER" id="PTHR37308">
    <property type="entry name" value="INTEGRAL MEMBRANE PROTEIN"/>
    <property type="match status" value="1"/>
</dbReference>
<dbReference type="InterPro" id="IPR007163">
    <property type="entry name" value="VCA0040-like"/>
</dbReference>
<feature type="transmembrane region" description="Helical" evidence="1">
    <location>
        <begin position="121"/>
        <end position="138"/>
    </location>
</feature>
<reference evidence="2 3" key="2">
    <citation type="journal article" date="2011" name="J. Bacteriol.">
        <title>Complete genome sequence of the anaerobic, halophilic alkalithermophile Natranaerobius thermophilus JW/NM-WN-LF.</title>
        <authorList>
            <person name="Zhao B."/>
            <person name="Mesbah N.M."/>
            <person name="Dalin E."/>
            <person name="Goodwin L."/>
            <person name="Nolan M."/>
            <person name="Pitluck S."/>
            <person name="Chertkov O."/>
            <person name="Brettin T.S."/>
            <person name="Han J."/>
            <person name="Larimer F.W."/>
            <person name="Land M.L."/>
            <person name="Hauser L."/>
            <person name="Kyrpides N."/>
            <person name="Wiegel J."/>
        </authorList>
    </citation>
    <scope>NUCLEOTIDE SEQUENCE [LARGE SCALE GENOMIC DNA]</scope>
    <source>
        <strain evidence="3">ATCC BAA-1301 / DSM 18059 / JW/NM-WN-LF</strain>
    </source>
</reference>
<dbReference type="STRING" id="457570.Nther_2720"/>
<dbReference type="KEGG" id="nth:Nther_2720"/>
<dbReference type="HOGENOM" id="CLU_1473705_0_0_9"/>
<protein>
    <submittedName>
        <fullName evidence="2">Membrane protein-like protein</fullName>
    </submittedName>
</protein>
<evidence type="ECO:0000313" key="2">
    <source>
        <dbReference type="EMBL" id="ACB86272.1"/>
    </source>
</evidence>
<dbReference type="Pfam" id="PF04018">
    <property type="entry name" value="VCA0040-like"/>
    <property type="match status" value="1"/>
</dbReference>
<accession>B2A2Q4</accession>